<gene>
    <name evidence="1" type="ORF">RPERSI_LOCUS496</name>
</gene>
<protein>
    <submittedName>
        <fullName evidence="1">36531_t:CDS:1</fullName>
    </submittedName>
</protein>
<evidence type="ECO:0000313" key="2">
    <source>
        <dbReference type="Proteomes" id="UP000789920"/>
    </source>
</evidence>
<name>A0ACA9KEM6_9GLOM</name>
<proteinExistence type="predicted"/>
<dbReference type="Proteomes" id="UP000789920">
    <property type="component" value="Unassembled WGS sequence"/>
</dbReference>
<comment type="caution">
    <text evidence="1">The sequence shown here is derived from an EMBL/GenBank/DDBJ whole genome shotgun (WGS) entry which is preliminary data.</text>
</comment>
<sequence>MDNEQIKPDNGQIYPDNEQISKLSSSYVRLIGIFTGMGFSLNIIIGSGIFVTPGDVWRLTGSPIVSLVFMILGGLISFLGCLIYAELGSMLPRGAGELRYLEEAFPNHRSIIAHTFSYAMLTEIRLLSVATLFIITLYNAANNKLAVHVNQTLAIFKVMAMFSFAVAGIIIGSNRYQGTNAFHSTINRNITPVEQIGSYADAMIKISYIMVVNPDDATINHDGDASRVIAVFFGDNLDKNIGRKLISAFISISSFGAVSSMCFTGARIIVYSSQSKFIPKYFAEWSLWFVPKYFAKWSFLFNTPTRALFAQFIYCAILIMFFPTSKH</sequence>
<keyword evidence="2" id="KW-1185">Reference proteome</keyword>
<accession>A0ACA9KEM6</accession>
<evidence type="ECO:0000313" key="1">
    <source>
        <dbReference type="EMBL" id="CAG8469112.1"/>
    </source>
</evidence>
<organism evidence="1 2">
    <name type="scientific">Racocetra persica</name>
    <dbReference type="NCBI Taxonomy" id="160502"/>
    <lineage>
        <taxon>Eukaryota</taxon>
        <taxon>Fungi</taxon>
        <taxon>Fungi incertae sedis</taxon>
        <taxon>Mucoromycota</taxon>
        <taxon>Glomeromycotina</taxon>
        <taxon>Glomeromycetes</taxon>
        <taxon>Diversisporales</taxon>
        <taxon>Gigasporaceae</taxon>
        <taxon>Racocetra</taxon>
    </lineage>
</organism>
<reference evidence="1" key="1">
    <citation type="submission" date="2021-06" db="EMBL/GenBank/DDBJ databases">
        <authorList>
            <person name="Kallberg Y."/>
            <person name="Tangrot J."/>
            <person name="Rosling A."/>
        </authorList>
    </citation>
    <scope>NUCLEOTIDE SEQUENCE</scope>
    <source>
        <strain evidence="1">MA461A</strain>
    </source>
</reference>
<dbReference type="EMBL" id="CAJVQC010000389">
    <property type="protein sequence ID" value="CAG8469112.1"/>
    <property type="molecule type" value="Genomic_DNA"/>
</dbReference>